<feature type="region of interest" description="Disordered" evidence="1">
    <location>
        <begin position="86"/>
        <end position="107"/>
    </location>
</feature>
<organism evidence="2 3">
    <name type="scientific">Pristionchus entomophagus</name>
    <dbReference type="NCBI Taxonomy" id="358040"/>
    <lineage>
        <taxon>Eukaryota</taxon>
        <taxon>Metazoa</taxon>
        <taxon>Ecdysozoa</taxon>
        <taxon>Nematoda</taxon>
        <taxon>Chromadorea</taxon>
        <taxon>Rhabditida</taxon>
        <taxon>Rhabditina</taxon>
        <taxon>Diplogasteromorpha</taxon>
        <taxon>Diplogasteroidea</taxon>
        <taxon>Neodiplogasteridae</taxon>
        <taxon>Pristionchus</taxon>
    </lineage>
</organism>
<proteinExistence type="predicted"/>
<evidence type="ECO:0008006" key="4">
    <source>
        <dbReference type="Google" id="ProtNLM"/>
    </source>
</evidence>
<name>A0AAV5THG1_9BILA</name>
<feature type="non-terminal residue" evidence="2">
    <location>
        <position position="1"/>
    </location>
</feature>
<accession>A0AAV5THG1</accession>
<gene>
    <name evidence="2" type="ORF">PENTCL1PPCAC_15926</name>
</gene>
<feature type="compositionally biased region" description="Low complexity" evidence="1">
    <location>
        <begin position="87"/>
        <end position="107"/>
    </location>
</feature>
<evidence type="ECO:0000313" key="2">
    <source>
        <dbReference type="EMBL" id="GMS93751.1"/>
    </source>
</evidence>
<comment type="caution">
    <text evidence="2">The sequence shown here is derived from an EMBL/GenBank/DDBJ whole genome shotgun (WGS) entry which is preliminary data.</text>
</comment>
<dbReference type="EMBL" id="BTSX01000004">
    <property type="protein sequence ID" value="GMS93751.1"/>
    <property type="molecule type" value="Genomic_DNA"/>
</dbReference>
<dbReference type="AlphaFoldDB" id="A0AAV5THG1"/>
<evidence type="ECO:0000313" key="3">
    <source>
        <dbReference type="Proteomes" id="UP001432027"/>
    </source>
</evidence>
<feature type="non-terminal residue" evidence="2">
    <location>
        <position position="107"/>
    </location>
</feature>
<reference evidence="2" key="1">
    <citation type="submission" date="2023-10" db="EMBL/GenBank/DDBJ databases">
        <title>Genome assembly of Pristionchus species.</title>
        <authorList>
            <person name="Yoshida K."/>
            <person name="Sommer R.J."/>
        </authorList>
    </citation>
    <scope>NUCLEOTIDE SEQUENCE</scope>
    <source>
        <strain evidence="2">RS0144</strain>
    </source>
</reference>
<dbReference type="Proteomes" id="UP001432027">
    <property type="component" value="Unassembled WGS sequence"/>
</dbReference>
<keyword evidence="3" id="KW-1185">Reference proteome</keyword>
<evidence type="ECO:0000256" key="1">
    <source>
        <dbReference type="SAM" id="MobiDB-lite"/>
    </source>
</evidence>
<protein>
    <recommendedName>
        <fullName evidence="4">Apple domain-containing protein</fullName>
    </recommendedName>
</protein>
<sequence length="107" mass="11458">LLLIMSMATRSVDSSSCFVQQPWKNTRPLLHIVDPCTRISDCESGCLAANVCDAYVFSSTKCALFGVESGRRQVCVPTPAPMLWQRTPASTATPAPATTTTTSTTTT</sequence>